<evidence type="ECO:0000256" key="1">
    <source>
        <dbReference type="PROSITE-ProRule" id="PRU00453"/>
    </source>
</evidence>
<comment type="caution">
    <text evidence="3">The sequence shown here is derived from an EMBL/GenBank/DDBJ whole genome shotgun (WGS) entry which is preliminary data.</text>
</comment>
<dbReference type="InterPro" id="IPR007529">
    <property type="entry name" value="Znf_HIT"/>
</dbReference>
<keyword evidence="1" id="KW-0862">Zinc</keyword>
<dbReference type="AlphaFoldDB" id="A0A4D9DFK1"/>
<dbReference type="Proteomes" id="UP000355283">
    <property type="component" value="Unassembled WGS sequence"/>
</dbReference>
<evidence type="ECO:0000259" key="2">
    <source>
        <dbReference type="PROSITE" id="PS51083"/>
    </source>
</evidence>
<dbReference type="SUPFAM" id="SSF144232">
    <property type="entry name" value="HIT/MYND zinc finger-like"/>
    <property type="match status" value="1"/>
</dbReference>
<protein>
    <recommendedName>
        <fullName evidence="2">HIT-type domain-containing protein</fullName>
    </recommendedName>
</protein>
<gene>
    <name evidence="3" type="ORF">NSK_000889</name>
</gene>
<dbReference type="EMBL" id="SDOX01000005">
    <property type="protein sequence ID" value="TFJ87538.1"/>
    <property type="molecule type" value="Genomic_DNA"/>
</dbReference>
<keyword evidence="1" id="KW-0863">Zinc-finger</keyword>
<dbReference type="Pfam" id="PF04438">
    <property type="entry name" value="zf-HIT"/>
    <property type="match status" value="1"/>
</dbReference>
<feature type="domain" description="HIT-type" evidence="2">
    <location>
        <begin position="22"/>
        <end position="57"/>
    </location>
</feature>
<reference evidence="3 4" key="1">
    <citation type="submission" date="2019-01" db="EMBL/GenBank/DDBJ databases">
        <title>Nuclear Genome Assembly of the Microalgal Biofuel strain Nannochloropsis salina CCMP1776.</title>
        <authorList>
            <person name="Hovde B."/>
        </authorList>
    </citation>
    <scope>NUCLEOTIDE SEQUENCE [LARGE SCALE GENOMIC DNA]</scope>
    <source>
        <strain evidence="3 4">CCMP1776</strain>
    </source>
</reference>
<dbReference type="Gene3D" id="3.30.60.190">
    <property type="match status" value="1"/>
</dbReference>
<dbReference type="GO" id="GO:0008270">
    <property type="term" value="F:zinc ion binding"/>
    <property type="evidence" value="ECO:0007669"/>
    <property type="project" value="UniProtKB-UniRule"/>
</dbReference>
<name>A0A4D9DFK1_9STRA</name>
<dbReference type="PROSITE" id="PS51083">
    <property type="entry name" value="ZF_HIT"/>
    <property type="match status" value="1"/>
</dbReference>
<dbReference type="CDD" id="cd23024">
    <property type="entry name" value="zf-HIT_ZNHIT2-3"/>
    <property type="match status" value="1"/>
</dbReference>
<evidence type="ECO:0000313" key="3">
    <source>
        <dbReference type="EMBL" id="TFJ87538.1"/>
    </source>
</evidence>
<organism evidence="3 4">
    <name type="scientific">Nannochloropsis salina CCMP1776</name>
    <dbReference type="NCBI Taxonomy" id="1027361"/>
    <lineage>
        <taxon>Eukaryota</taxon>
        <taxon>Sar</taxon>
        <taxon>Stramenopiles</taxon>
        <taxon>Ochrophyta</taxon>
        <taxon>Eustigmatophyceae</taxon>
        <taxon>Eustigmatales</taxon>
        <taxon>Monodopsidaceae</taxon>
        <taxon>Microchloropsis</taxon>
        <taxon>Microchloropsis salina</taxon>
    </lineage>
</organism>
<keyword evidence="4" id="KW-1185">Reference proteome</keyword>
<accession>A0A4D9DFK1</accession>
<sequence>MTNRNNKKAVTAGNGKTAMPGCEVCGVADNQGKYKCPNCLLRYCSVSCYREHKNAPCEKKGPASMAVHGKKRARESTRDDFFPVPSSIARKHHSDLAATQAIDDQEEEEDDGALLTDDMRKALMGSKWLQGALEDSTLCSLLTDIDRDRHRAQRLREELNKYPELKSFVDRLLLEIGALKNEEGHLVLT</sequence>
<dbReference type="OrthoDB" id="18412at2759"/>
<proteinExistence type="predicted"/>
<evidence type="ECO:0000313" key="4">
    <source>
        <dbReference type="Proteomes" id="UP000355283"/>
    </source>
</evidence>
<keyword evidence="1" id="KW-0479">Metal-binding</keyword>